<dbReference type="Proteomes" id="UP000361468">
    <property type="component" value="Unassembled WGS sequence"/>
</dbReference>
<gene>
    <name evidence="1" type="ORF">NCTC13160_00603</name>
    <name evidence="2" type="ORF">PPN31119_00866</name>
</gene>
<protein>
    <submittedName>
        <fullName evidence="1">Uncharacterized protein</fullName>
    </submittedName>
</protein>
<organism evidence="1 3">
    <name type="scientific">Pandoraea pnomenusa</name>
    <dbReference type="NCBI Taxonomy" id="93220"/>
    <lineage>
        <taxon>Bacteria</taxon>
        <taxon>Pseudomonadati</taxon>
        <taxon>Pseudomonadota</taxon>
        <taxon>Betaproteobacteria</taxon>
        <taxon>Burkholderiales</taxon>
        <taxon>Burkholderiaceae</taxon>
        <taxon>Pandoraea</taxon>
    </lineage>
</organism>
<reference evidence="1 3" key="1">
    <citation type="submission" date="2018-06" db="EMBL/GenBank/DDBJ databases">
        <authorList>
            <consortium name="Pathogen Informatics"/>
            <person name="Doyle S."/>
        </authorList>
    </citation>
    <scope>NUCLEOTIDE SEQUENCE [LARGE SCALE GENOMIC DNA]</scope>
    <source>
        <strain evidence="1 3">NCTC13160</strain>
    </source>
</reference>
<dbReference type="EMBL" id="CABPSO010000002">
    <property type="protein sequence ID" value="VVE62470.1"/>
    <property type="molecule type" value="Genomic_DNA"/>
</dbReference>
<evidence type="ECO:0000313" key="1">
    <source>
        <dbReference type="EMBL" id="SUA74993.1"/>
    </source>
</evidence>
<evidence type="ECO:0000313" key="2">
    <source>
        <dbReference type="EMBL" id="VVE62470.1"/>
    </source>
</evidence>
<keyword evidence="4" id="KW-1185">Reference proteome</keyword>
<reference evidence="2 4" key="2">
    <citation type="submission" date="2019-08" db="EMBL/GenBank/DDBJ databases">
        <authorList>
            <person name="Peeters C."/>
        </authorList>
    </citation>
    <scope>NUCLEOTIDE SEQUENCE [LARGE SCALE GENOMIC DNA]</scope>
    <source>
        <strain evidence="2 4">LMG 31119</strain>
    </source>
</reference>
<name>A0A378YE66_9BURK</name>
<evidence type="ECO:0000313" key="4">
    <source>
        <dbReference type="Proteomes" id="UP000361468"/>
    </source>
</evidence>
<dbReference type="AlphaFoldDB" id="A0A378YE66"/>
<proteinExistence type="predicted"/>
<dbReference type="Proteomes" id="UP000254573">
    <property type="component" value="Unassembled WGS sequence"/>
</dbReference>
<sequence>MRDCIDVTFNAPDLRAPRPAASATDWEVAC</sequence>
<evidence type="ECO:0000313" key="3">
    <source>
        <dbReference type="Proteomes" id="UP000254573"/>
    </source>
</evidence>
<dbReference type="EMBL" id="UGSG01000001">
    <property type="protein sequence ID" value="SUA74993.1"/>
    <property type="molecule type" value="Genomic_DNA"/>
</dbReference>
<accession>A0A378YE66</accession>